<dbReference type="RefSeq" id="WP_125321321.1">
    <property type="nucleotide sequence ID" value="NZ_AP024890.1"/>
</dbReference>
<keyword evidence="1" id="KW-1133">Transmembrane helix</keyword>
<dbReference type="OrthoDB" id="4921038at2"/>
<comment type="subcellular location">
    <subcellularLocation>
        <location evidence="1">Cell inner membrane</location>
        <topology evidence="1">Multi-pass membrane protein</topology>
    </subcellularLocation>
</comment>
<feature type="transmembrane region" description="Helical" evidence="1">
    <location>
        <begin position="346"/>
        <end position="368"/>
    </location>
</feature>
<evidence type="ECO:0000256" key="1">
    <source>
        <dbReference type="HAMAP-Rule" id="MF_02062"/>
    </source>
</evidence>
<sequence>MNQVISVGPLESFLIAICVLFLGHFVNSKLPILKKFNIPEPIVGGLIVAFVITMMHFEGINLEFSLPLQNTFMLMFFSTVGLAANYTQLIKGGAKVFIFLAVASFYIIIQNAVGVSLATILGLDPLMGLIAGSITLSGGHGTGAAWAQTFSETYGLSNTLEIAMASATFGLIVGGIIGSPVAQKLINKNGFESDYGSGANTHERFPDLVTYNEYEEDKVTAKKVIEILFVLLICVTGAKYLEQWVTSLQISWLMIPDFVYALFIGVFITNVMEVAKVNRMDVETVDILGTVSLSLFLAMALMSLKLWNIFDLAIPFLIILSVQSVVLGVFTYFVTFKVMGSNYDAAVMSGGHCGFGLGATPTAVMNMGSLVNKYGPSPQAFVVVPIVGAFFIDIVNLIILQGYISLIG</sequence>
<keyword evidence="1" id="KW-0813">Transport</keyword>
<keyword evidence="4" id="KW-1185">Reference proteome</keyword>
<dbReference type="GO" id="GO:0015813">
    <property type="term" value="P:L-glutamate transmembrane transport"/>
    <property type="evidence" value="ECO:0007669"/>
    <property type="project" value="UniProtKB-UniRule"/>
</dbReference>
<feature type="transmembrane region" description="Helical" evidence="1">
    <location>
        <begin position="313"/>
        <end position="334"/>
    </location>
</feature>
<keyword evidence="1" id="KW-1003">Cell membrane</keyword>
<dbReference type="InterPro" id="IPR004445">
    <property type="entry name" value="GltS"/>
</dbReference>
<comment type="function">
    <text evidence="1">Catalyzes the sodium-dependent transport of glutamate.</text>
</comment>
<proteinExistence type="inferred from homology"/>
<organism evidence="3 4">
    <name type="scientific">Vibrio pectenicida</name>
    <dbReference type="NCBI Taxonomy" id="62763"/>
    <lineage>
        <taxon>Bacteria</taxon>
        <taxon>Pseudomonadati</taxon>
        <taxon>Pseudomonadota</taxon>
        <taxon>Gammaproteobacteria</taxon>
        <taxon>Vibrionales</taxon>
        <taxon>Vibrionaceae</taxon>
        <taxon>Vibrio</taxon>
    </lineage>
</organism>
<keyword evidence="1" id="KW-0812">Transmembrane</keyword>
<keyword evidence="1" id="KW-0406">Ion transport</keyword>
<feature type="transmembrane region" description="Helical" evidence="1">
    <location>
        <begin position="12"/>
        <end position="30"/>
    </location>
</feature>
<comment type="similarity">
    <text evidence="1">Belongs to the glutamate:Na(+) symporter (ESS) (TC 2.A.27) family.</text>
</comment>
<protein>
    <recommendedName>
        <fullName evidence="1 2">Sodium/glutamate symporter</fullName>
    </recommendedName>
</protein>
<reference evidence="3 4" key="1">
    <citation type="submission" date="2018-12" db="EMBL/GenBank/DDBJ databases">
        <title>Genomic taxonomy of the Vibrionaceae family.</title>
        <authorList>
            <person name="Gomez-Gil B."/>
            <person name="Enciso-Ibarra K."/>
        </authorList>
    </citation>
    <scope>NUCLEOTIDE SEQUENCE [LARGE SCALE GENOMIC DNA]</scope>
    <source>
        <strain evidence="3 4">CAIM 594</strain>
    </source>
</reference>
<evidence type="ECO:0000313" key="3">
    <source>
        <dbReference type="EMBL" id="RSD31100.1"/>
    </source>
</evidence>
<evidence type="ECO:0000313" key="4">
    <source>
        <dbReference type="Proteomes" id="UP000269041"/>
    </source>
</evidence>
<keyword evidence="1" id="KW-0997">Cell inner membrane</keyword>
<dbReference type="GO" id="GO:0005886">
    <property type="term" value="C:plasma membrane"/>
    <property type="evidence" value="ECO:0007669"/>
    <property type="project" value="UniProtKB-SubCell"/>
</dbReference>
<gene>
    <name evidence="1 3" type="primary">gltS</name>
    <name evidence="3" type="ORF">EJA03_10555</name>
</gene>
<dbReference type="HAMAP" id="MF_02062">
    <property type="entry name" value="GltS"/>
    <property type="match status" value="1"/>
</dbReference>
<feature type="transmembrane region" description="Helical" evidence="1">
    <location>
        <begin position="96"/>
        <end position="123"/>
    </location>
</feature>
<comment type="caution">
    <text evidence="3">The sequence shown here is derived from an EMBL/GenBank/DDBJ whole genome shotgun (WGS) entry which is preliminary data.</text>
</comment>
<feature type="transmembrane region" description="Helical" evidence="1">
    <location>
        <begin position="224"/>
        <end position="241"/>
    </location>
</feature>
<feature type="transmembrane region" description="Helical" evidence="1">
    <location>
        <begin position="162"/>
        <end position="182"/>
    </location>
</feature>
<dbReference type="PANTHER" id="PTHR36178">
    <property type="entry name" value="SLR0625 PROTEIN"/>
    <property type="match status" value="1"/>
</dbReference>
<dbReference type="AlphaFoldDB" id="A0A3R9ECW3"/>
<keyword evidence="1" id="KW-0739">Sodium transport</keyword>
<dbReference type="EMBL" id="RSFA01000042">
    <property type="protein sequence ID" value="RSD31100.1"/>
    <property type="molecule type" value="Genomic_DNA"/>
</dbReference>
<feature type="transmembrane region" description="Helical" evidence="1">
    <location>
        <begin position="380"/>
        <end position="404"/>
    </location>
</feature>
<dbReference type="PANTHER" id="PTHR36178:SF1">
    <property type="entry name" value="SODIUM_GLUTAMATE SYMPORTER"/>
    <property type="match status" value="1"/>
</dbReference>
<name>A0A3R9ECW3_9VIBR</name>
<dbReference type="GO" id="GO:0015501">
    <property type="term" value="F:glutamate:sodium symporter activity"/>
    <property type="evidence" value="ECO:0007669"/>
    <property type="project" value="UniProtKB-UniRule"/>
</dbReference>
<feature type="transmembrane region" description="Helical" evidence="1">
    <location>
        <begin position="42"/>
        <end position="60"/>
    </location>
</feature>
<keyword evidence="1" id="KW-0769">Symport</keyword>
<dbReference type="Pfam" id="PF03616">
    <property type="entry name" value="Glt_symporter"/>
    <property type="match status" value="1"/>
</dbReference>
<dbReference type="NCBIfam" id="TIGR00210">
    <property type="entry name" value="gltS"/>
    <property type="match status" value="1"/>
</dbReference>
<dbReference type="Proteomes" id="UP000269041">
    <property type="component" value="Unassembled WGS sequence"/>
</dbReference>
<feature type="transmembrane region" description="Helical" evidence="1">
    <location>
        <begin position="253"/>
        <end position="275"/>
    </location>
</feature>
<accession>A0A3R9ECW3</accession>
<keyword evidence="1" id="KW-0029">Amino-acid transport</keyword>
<keyword evidence="1" id="KW-0472">Membrane</keyword>
<feature type="transmembrane region" description="Helical" evidence="1">
    <location>
        <begin position="287"/>
        <end position="307"/>
    </location>
</feature>
<keyword evidence="1" id="KW-0915">Sodium</keyword>
<evidence type="ECO:0000256" key="2">
    <source>
        <dbReference type="NCBIfam" id="TIGR00210"/>
    </source>
</evidence>
<feature type="transmembrane region" description="Helical" evidence="1">
    <location>
        <begin position="66"/>
        <end position="84"/>
    </location>
</feature>